<dbReference type="Proteomes" id="UP001374584">
    <property type="component" value="Unassembled WGS sequence"/>
</dbReference>
<proteinExistence type="predicted"/>
<protein>
    <submittedName>
        <fullName evidence="2">Uncharacterized protein</fullName>
    </submittedName>
</protein>
<gene>
    <name evidence="2" type="ORF">VNO80_03404</name>
</gene>
<dbReference type="AlphaFoldDB" id="A0AAN9NRC3"/>
<evidence type="ECO:0000313" key="2">
    <source>
        <dbReference type="EMBL" id="KAK7377969.1"/>
    </source>
</evidence>
<feature type="transmembrane region" description="Helical" evidence="1">
    <location>
        <begin position="110"/>
        <end position="130"/>
    </location>
</feature>
<evidence type="ECO:0000313" key="3">
    <source>
        <dbReference type="Proteomes" id="UP001374584"/>
    </source>
</evidence>
<name>A0AAN9NRC3_PHACN</name>
<comment type="caution">
    <text evidence="2">The sequence shown here is derived from an EMBL/GenBank/DDBJ whole genome shotgun (WGS) entry which is preliminary data.</text>
</comment>
<organism evidence="2 3">
    <name type="scientific">Phaseolus coccineus</name>
    <name type="common">Scarlet runner bean</name>
    <name type="synonym">Phaseolus multiflorus</name>
    <dbReference type="NCBI Taxonomy" id="3886"/>
    <lineage>
        <taxon>Eukaryota</taxon>
        <taxon>Viridiplantae</taxon>
        <taxon>Streptophyta</taxon>
        <taxon>Embryophyta</taxon>
        <taxon>Tracheophyta</taxon>
        <taxon>Spermatophyta</taxon>
        <taxon>Magnoliopsida</taxon>
        <taxon>eudicotyledons</taxon>
        <taxon>Gunneridae</taxon>
        <taxon>Pentapetalae</taxon>
        <taxon>rosids</taxon>
        <taxon>fabids</taxon>
        <taxon>Fabales</taxon>
        <taxon>Fabaceae</taxon>
        <taxon>Papilionoideae</taxon>
        <taxon>50 kb inversion clade</taxon>
        <taxon>NPAAA clade</taxon>
        <taxon>indigoferoid/millettioid clade</taxon>
        <taxon>Phaseoleae</taxon>
        <taxon>Phaseolus</taxon>
    </lineage>
</organism>
<keyword evidence="1" id="KW-0472">Membrane</keyword>
<dbReference type="EMBL" id="JAYMYR010000002">
    <property type="protein sequence ID" value="KAK7377969.1"/>
    <property type="molecule type" value="Genomic_DNA"/>
</dbReference>
<keyword evidence="1" id="KW-1133">Transmembrane helix</keyword>
<reference evidence="2 3" key="1">
    <citation type="submission" date="2024-01" db="EMBL/GenBank/DDBJ databases">
        <title>The genomes of 5 underutilized Papilionoideae crops provide insights into root nodulation and disease resistanc.</title>
        <authorList>
            <person name="Jiang F."/>
        </authorList>
    </citation>
    <scope>NUCLEOTIDE SEQUENCE [LARGE SCALE GENOMIC DNA]</scope>
    <source>
        <strain evidence="2">JINMINGXINNONG_FW02</strain>
        <tissue evidence="2">Leaves</tissue>
    </source>
</reference>
<evidence type="ECO:0000256" key="1">
    <source>
        <dbReference type="SAM" id="Phobius"/>
    </source>
</evidence>
<keyword evidence="1" id="KW-0812">Transmembrane</keyword>
<keyword evidence="3" id="KW-1185">Reference proteome</keyword>
<accession>A0AAN9NRC3</accession>
<sequence length="190" mass="21217">MASKIEATLVSTPSHAPTIFDKIINKEIPSSTVVYEDDKIFLDPVLVQESAQQVAFSLMLDNSKVFVSVVYASTSYLTRRHLWAELCGLTASNPGPWLFVVVSCYVKLNLNLGFILHAMASILLLLSLFVRPKNRSQVSTVADSSSDINQDTSDWHVGWKKQRENDLEIGLEDIMGEKILQEPKVSIHLI</sequence>